<evidence type="ECO:0000313" key="2">
    <source>
        <dbReference type="Proteomes" id="UP001145114"/>
    </source>
</evidence>
<protein>
    <submittedName>
        <fullName evidence="1">Rwd domain-containing protein</fullName>
    </submittedName>
</protein>
<gene>
    <name evidence="1" type="primary">GIR2</name>
    <name evidence="1" type="ORF">EV182_005092</name>
</gene>
<sequence>QAEIEKERQKYIGTPVTLETFTTWKQKFDEEMAQKSATADGKGLVKKSAHADKPTGRQLFEQDKSLAKSDDKYMNVDDVAIDASLIENELEDISSSEDEDDNSSRKVNGLE</sequence>
<dbReference type="EMBL" id="JAMZIH010001717">
    <property type="protein sequence ID" value="KAJ1677955.1"/>
    <property type="molecule type" value="Genomic_DNA"/>
</dbReference>
<accession>A0ACC1HPK4</accession>
<feature type="non-terminal residue" evidence="1">
    <location>
        <position position="1"/>
    </location>
</feature>
<proteinExistence type="predicted"/>
<comment type="caution">
    <text evidence="1">The sequence shown here is derived from an EMBL/GenBank/DDBJ whole genome shotgun (WGS) entry which is preliminary data.</text>
</comment>
<reference evidence="1" key="1">
    <citation type="submission" date="2022-06" db="EMBL/GenBank/DDBJ databases">
        <title>Phylogenomic reconstructions and comparative analyses of Kickxellomycotina fungi.</title>
        <authorList>
            <person name="Reynolds N.K."/>
            <person name="Stajich J.E."/>
            <person name="Barry K."/>
            <person name="Grigoriev I.V."/>
            <person name="Crous P."/>
            <person name="Smith M.E."/>
        </authorList>
    </citation>
    <scope>NUCLEOTIDE SEQUENCE</scope>
    <source>
        <strain evidence="1">RSA 2271</strain>
    </source>
</reference>
<evidence type="ECO:0000313" key="1">
    <source>
        <dbReference type="EMBL" id="KAJ1677955.1"/>
    </source>
</evidence>
<keyword evidence="2" id="KW-1185">Reference proteome</keyword>
<dbReference type="Proteomes" id="UP001145114">
    <property type="component" value="Unassembled WGS sequence"/>
</dbReference>
<name>A0ACC1HPK4_9FUNG</name>
<organism evidence="1 2">
    <name type="scientific">Spiromyces aspiralis</name>
    <dbReference type="NCBI Taxonomy" id="68401"/>
    <lineage>
        <taxon>Eukaryota</taxon>
        <taxon>Fungi</taxon>
        <taxon>Fungi incertae sedis</taxon>
        <taxon>Zoopagomycota</taxon>
        <taxon>Kickxellomycotina</taxon>
        <taxon>Kickxellomycetes</taxon>
        <taxon>Kickxellales</taxon>
        <taxon>Kickxellaceae</taxon>
        <taxon>Spiromyces</taxon>
    </lineage>
</organism>